<evidence type="ECO:0000313" key="3">
    <source>
        <dbReference type="Proteomes" id="UP000651852"/>
    </source>
</evidence>
<feature type="signal peptide" evidence="1">
    <location>
        <begin position="1"/>
        <end position="18"/>
    </location>
</feature>
<proteinExistence type="predicted"/>
<organism evidence="2 3">
    <name type="scientific">Pseudomonas folii</name>
    <dbReference type="NCBI Taxonomy" id="2762593"/>
    <lineage>
        <taxon>Bacteria</taxon>
        <taxon>Pseudomonadati</taxon>
        <taxon>Pseudomonadota</taxon>
        <taxon>Gammaproteobacteria</taxon>
        <taxon>Pseudomonadales</taxon>
        <taxon>Pseudomonadaceae</taxon>
        <taxon>Pseudomonas</taxon>
    </lineage>
</organism>
<accession>A0ABR7AZ71</accession>
<sequence length="244" mass="27198">MRCLLALSLLFFPLLASAAYPNCETYLSSWAKTLHPTLAFDKQRSACKTANDDPDHTLAVLVLEEERVKVEDEPEDWVTYGLEIISAKKGVIESHVYESNAIDISLFKFSGLSLDTASYQLTPGAHTFGVILKHDMAIEPLTRSLTLLYLYTDEGKRMRKILELEKDIASAEQNPDSCAGSFSEAHLTLSIGNNSNHGYADLEVTEKVIATEKTDTGNGCTKEEKPTSDEYVLIYNGERYDPKY</sequence>
<feature type="chain" id="PRO_5045124694" evidence="1">
    <location>
        <begin position="19"/>
        <end position="244"/>
    </location>
</feature>
<keyword evidence="3" id="KW-1185">Reference proteome</keyword>
<dbReference type="RefSeq" id="WP_187521360.1">
    <property type="nucleotide sequence ID" value="NZ_JACONW010000038.1"/>
</dbReference>
<name>A0ABR7AZ71_9PSED</name>
<reference evidence="2 3" key="1">
    <citation type="submission" date="2020-08" db="EMBL/GenBank/DDBJ databases">
        <title>Putative novel bacterial strains isolated from necrotic wheat leaf tissues caused by Xanthomonas translucens.</title>
        <authorList>
            <person name="Tambong J.T."/>
        </authorList>
    </citation>
    <scope>NUCLEOTIDE SEQUENCE [LARGE SCALE GENOMIC DNA]</scope>
    <source>
        <strain evidence="2 3">DOAB 1069</strain>
    </source>
</reference>
<dbReference type="Proteomes" id="UP000651852">
    <property type="component" value="Unassembled WGS sequence"/>
</dbReference>
<comment type="caution">
    <text evidence="2">The sequence shown here is derived from an EMBL/GenBank/DDBJ whole genome shotgun (WGS) entry which is preliminary data.</text>
</comment>
<protein>
    <submittedName>
        <fullName evidence="2">Uncharacterized protein</fullName>
    </submittedName>
</protein>
<keyword evidence="1" id="KW-0732">Signal</keyword>
<gene>
    <name evidence="2" type="ORF">H8S59_10440</name>
</gene>
<evidence type="ECO:0000256" key="1">
    <source>
        <dbReference type="SAM" id="SignalP"/>
    </source>
</evidence>
<evidence type="ECO:0000313" key="2">
    <source>
        <dbReference type="EMBL" id="MBC3950184.1"/>
    </source>
</evidence>
<dbReference type="EMBL" id="JACONW010000038">
    <property type="protein sequence ID" value="MBC3950184.1"/>
    <property type="molecule type" value="Genomic_DNA"/>
</dbReference>